<organism evidence="3 4">
    <name type="scientific">Gracilibacillus marinus</name>
    <dbReference type="NCBI Taxonomy" id="630535"/>
    <lineage>
        <taxon>Bacteria</taxon>
        <taxon>Bacillati</taxon>
        <taxon>Bacillota</taxon>
        <taxon>Bacilli</taxon>
        <taxon>Bacillales</taxon>
        <taxon>Bacillaceae</taxon>
        <taxon>Gracilibacillus</taxon>
    </lineage>
</organism>
<dbReference type="InterPro" id="IPR020904">
    <property type="entry name" value="Sc_DH/Rdtase_CS"/>
</dbReference>
<dbReference type="Proteomes" id="UP001595880">
    <property type="component" value="Unassembled WGS sequence"/>
</dbReference>
<dbReference type="InterPro" id="IPR002347">
    <property type="entry name" value="SDR_fam"/>
</dbReference>
<dbReference type="InterPro" id="IPR036291">
    <property type="entry name" value="NAD(P)-bd_dom_sf"/>
</dbReference>
<keyword evidence="4" id="KW-1185">Reference proteome</keyword>
<accession>A0ABV8VWS2</accession>
<dbReference type="GO" id="GO:0016491">
    <property type="term" value="F:oxidoreductase activity"/>
    <property type="evidence" value="ECO:0007669"/>
    <property type="project" value="UniProtKB-KW"/>
</dbReference>
<proteinExistence type="inferred from homology"/>
<dbReference type="PRINTS" id="PR00081">
    <property type="entry name" value="GDHRDH"/>
</dbReference>
<dbReference type="Gene3D" id="3.40.50.720">
    <property type="entry name" value="NAD(P)-binding Rossmann-like Domain"/>
    <property type="match status" value="1"/>
</dbReference>
<evidence type="ECO:0000313" key="4">
    <source>
        <dbReference type="Proteomes" id="UP001595880"/>
    </source>
</evidence>
<name>A0ABV8VWS2_9BACI</name>
<evidence type="ECO:0000256" key="2">
    <source>
        <dbReference type="ARBA" id="ARBA00023002"/>
    </source>
</evidence>
<comment type="similarity">
    <text evidence="1">Belongs to the short-chain dehydrogenases/reductases (SDR) family.</text>
</comment>
<evidence type="ECO:0000256" key="1">
    <source>
        <dbReference type="ARBA" id="ARBA00006484"/>
    </source>
</evidence>
<gene>
    <name evidence="3" type="ORF">ACFOZ1_12590</name>
</gene>
<dbReference type="PROSITE" id="PS00061">
    <property type="entry name" value="ADH_SHORT"/>
    <property type="match status" value="1"/>
</dbReference>
<dbReference type="PANTHER" id="PTHR42760:SF115">
    <property type="entry name" value="3-OXOACYL-[ACYL-CARRIER-PROTEIN] REDUCTASE FABG"/>
    <property type="match status" value="1"/>
</dbReference>
<protein>
    <submittedName>
        <fullName evidence="3">SDR family NAD(P)-dependent oxidoreductase</fullName>
        <ecNumber evidence="3">1.1.1.-</ecNumber>
    </submittedName>
</protein>
<dbReference type="RefSeq" id="WP_390199805.1">
    <property type="nucleotide sequence ID" value="NZ_JBHSDV010000004.1"/>
</dbReference>
<sequence length="239" mass="26620">MKLRQNVIVTGGSNGIGAAITNAFIDNGASVILADKKEPTIQHERLTYIKTDVSSAQAIAYFFQEVDAQFDHIDILINNAGISKFQPFFELTLDDWDEVMHTNLRAMMLFAQHAAQRMKKTTHSKSIINIASTRAIMSEPNTELYSASKGAIVAFTHALAMTLQNYHIRVNAISPGWIETGDYSALREEDHQFHPSKRVGKPEDIANACLFLADAKNDFINGENLVIDGGMTRKMIYNQ</sequence>
<dbReference type="SUPFAM" id="SSF51735">
    <property type="entry name" value="NAD(P)-binding Rossmann-fold domains"/>
    <property type="match status" value="1"/>
</dbReference>
<dbReference type="PRINTS" id="PR00080">
    <property type="entry name" value="SDRFAMILY"/>
</dbReference>
<dbReference type="EMBL" id="JBHSDV010000004">
    <property type="protein sequence ID" value="MFC4388629.1"/>
    <property type="molecule type" value="Genomic_DNA"/>
</dbReference>
<comment type="caution">
    <text evidence="3">The sequence shown here is derived from an EMBL/GenBank/DDBJ whole genome shotgun (WGS) entry which is preliminary data.</text>
</comment>
<evidence type="ECO:0000313" key="3">
    <source>
        <dbReference type="EMBL" id="MFC4388629.1"/>
    </source>
</evidence>
<dbReference type="Pfam" id="PF13561">
    <property type="entry name" value="adh_short_C2"/>
    <property type="match status" value="1"/>
</dbReference>
<dbReference type="PANTHER" id="PTHR42760">
    <property type="entry name" value="SHORT-CHAIN DEHYDROGENASES/REDUCTASES FAMILY MEMBER"/>
    <property type="match status" value="1"/>
</dbReference>
<keyword evidence="2 3" id="KW-0560">Oxidoreductase</keyword>
<reference evidence="4" key="1">
    <citation type="journal article" date="2019" name="Int. J. Syst. Evol. Microbiol.">
        <title>The Global Catalogue of Microorganisms (GCM) 10K type strain sequencing project: providing services to taxonomists for standard genome sequencing and annotation.</title>
        <authorList>
            <consortium name="The Broad Institute Genomics Platform"/>
            <consortium name="The Broad Institute Genome Sequencing Center for Infectious Disease"/>
            <person name="Wu L."/>
            <person name="Ma J."/>
        </authorList>
    </citation>
    <scope>NUCLEOTIDE SEQUENCE [LARGE SCALE GENOMIC DNA]</scope>
    <source>
        <strain evidence="4">KACC 14058</strain>
    </source>
</reference>
<dbReference type="EC" id="1.1.1.-" evidence="3"/>